<dbReference type="Gene3D" id="1.20.1250.20">
    <property type="entry name" value="MFS general substrate transporter like domains"/>
    <property type="match status" value="2"/>
</dbReference>
<evidence type="ECO:0000313" key="8">
    <source>
        <dbReference type="EMBL" id="ABR49803.1"/>
    </source>
</evidence>
<keyword evidence="5 6" id="KW-0472">Membrane</keyword>
<feature type="transmembrane region" description="Helical" evidence="6">
    <location>
        <begin position="103"/>
        <end position="121"/>
    </location>
</feature>
<evidence type="ECO:0000256" key="4">
    <source>
        <dbReference type="ARBA" id="ARBA00022989"/>
    </source>
</evidence>
<feature type="transmembrane region" description="Helical" evidence="6">
    <location>
        <begin position="12"/>
        <end position="34"/>
    </location>
</feature>
<dbReference type="PANTHER" id="PTHR43826">
    <property type="entry name" value="GLUCOSE-6-PHOSPHATE EXCHANGER SLC37A4"/>
    <property type="match status" value="1"/>
</dbReference>
<dbReference type="GO" id="GO:0061513">
    <property type="term" value="F:glucose 6-phosphate:phosphate antiporter activity"/>
    <property type="evidence" value="ECO:0007669"/>
    <property type="project" value="TreeGrafter"/>
</dbReference>
<feature type="transmembrane region" description="Helical" evidence="6">
    <location>
        <begin position="391"/>
        <end position="412"/>
    </location>
</feature>
<dbReference type="Pfam" id="PF07690">
    <property type="entry name" value="MFS_1"/>
    <property type="match status" value="1"/>
</dbReference>
<evidence type="ECO:0000256" key="6">
    <source>
        <dbReference type="SAM" id="Phobius"/>
    </source>
</evidence>
<dbReference type="EMBL" id="CP000724">
    <property type="protein sequence ID" value="ABR49803.1"/>
    <property type="molecule type" value="Genomic_DNA"/>
</dbReference>
<dbReference type="InterPro" id="IPR020846">
    <property type="entry name" value="MFS_dom"/>
</dbReference>
<feature type="transmembrane region" description="Helical" evidence="6">
    <location>
        <begin position="225"/>
        <end position="245"/>
    </location>
</feature>
<dbReference type="OrthoDB" id="9773404at2"/>
<name>A6TUD5_ALKMQ</name>
<dbReference type="RefSeq" id="WP_012064763.1">
    <property type="nucleotide sequence ID" value="NC_009633.1"/>
</dbReference>
<feature type="transmembrane region" description="Helical" evidence="6">
    <location>
        <begin position="142"/>
        <end position="160"/>
    </location>
</feature>
<proteinExistence type="predicted"/>
<accession>A6TUD5</accession>
<protein>
    <submittedName>
        <fullName evidence="8">Major facilitator superfamily MFS_1</fullName>
    </submittedName>
</protein>
<dbReference type="KEGG" id="amt:Amet_3683"/>
<keyword evidence="3 6" id="KW-0812">Transmembrane</keyword>
<reference evidence="9" key="1">
    <citation type="journal article" date="2016" name="Genome Announc.">
        <title>Complete genome sequence of Alkaliphilus metalliredigens strain QYMF, an alkaliphilic and metal-reducing bacterium isolated from borax-contaminated leachate ponds.</title>
        <authorList>
            <person name="Hwang C."/>
            <person name="Copeland A."/>
            <person name="Lucas S."/>
            <person name="Lapidus A."/>
            <person name="Barry K."/>
            <person name="Detter J.C."/>
            <person name="Glavina Del Rio T."/>
            <person name="Hammon N."/>
            <person name="Israni S."/>
            <person name="Dalin E."/>
            <person name="Tice H."/>
            <person name="Pitluck S."/>
            <person name="Chertkov O."/>
            <person name="Brettin T."/>
            <person name="Bruce D."/>
            <person name="Han C."/>
            <person name="Schmutz J."/>
            <person name="Larimer F."/>
            <person name="Land M.L."/>
            <person name="Hauser L."/>
            <person name="Kyrpides N."/>
            <person name="Mikhailova N."/>
            <person name="Ye Q."/>
            <person name="Zhou J."/>
            <person name="Richardson P."/>
            <person name="Fields M.W."/>
        </authorList>
    </citation>
    <scope>NUCLEOTIDE SEQUENCE [LARGE SCALE GENOMIC DNA]</scope>
    <source>
        <strain evidence="9">QYMF</strain>
    </source>
</reference>
<feature type="transmembrane region" description="Helical" evidence="6">
    <location>
        <begin position="80"/>
        <end position="97"/>
    </location>
</feature>
<dbReference type="STRING" id="293826.Amet_3683"/>
<dbReference type="PANTHER" id="PTHR43826:SF3">
    <property type="entry name" value="GLUCOSE-6-PHOSPHATE EXCHANGER SLC37A4"/>
    <property type="match status" value="1"/>
</dbReference>
<dbReference type="InterPro" id="IPR036259">
    <property type="entry name" value="MFS_trans_sf"/>
</dbReference>
<keyword evidence="2" id="KW-0813">Transport</keyword>
<dbReference type="SUPFAM" id="SSF103473">
    <property type="entry name" value="MFS general substrate transporter"/>
    <property type="match status" value="1"/>
</dbReference>
<evidence type="ECO:0000259" key="7">
    <source>
        <dbReference type="PROSITE" id="PS50850"/>
    </source>
</evidence>
<evidence type="ECO:0000256" key="1">
    <source>
        <dbReference type="ARBA" id="ARBA00004651"/>
    </source>
</evidence>
<dbReference type="InterPro" id="IPR011701">
    <property type="entry name" value="MFS"/>
</dbReference>
<feature type="transmembrane region" description="Helical" evidence="6">
    <location>
        <begin position="166"/>
        <end position="186"/>
    </location>
</feature>
<dbReference type="eggNOG" id="COG2271">
    <property type="taxonomic scope" value="Bacteria"/>
</dbReference>
<dbReference type="HOGENOM" id="CLU_001265_62_0_9"/>
<evidence type="ECO:0000256" key="2">
    <source>
        <dbReference type="ARBA" id="ARBA00022448"/>
    </source>
</evidence>
<organism evidence="8 9">
    <name type="scientific">Alkaliphilus metalliredigens (strain QYMF)</name>
    <dbReference type="NCBI Taxonomy" id="293826"/>
    <lineage>
        <taxon>Bacteria</taxon>
        <taxon>Bacillati</taxon>
        <taxon>Bacillota</taxon>
        <taxon>Clostridia</taxon>
        <taxon>Peptostreptococcales</taxon>
        <taxon>Natronincolaceae</taxon>
        <taxon>Alkaliphilus</taxon>
    </lineage>
</organism>
<comment type="subcellular location">
    <subcellularLocation>
        <location evidence="1">Cell membrane</location>
        <topology evidence="1">Multi-pass membrane protein</topology>
    </subcellularLocation>
</comment>
<feature type="transmembrane region" description="Helical" evidence="6">
    <location>
        <begin position="348"/>
        <end position="371"/>
    </location>
</feature>
<sequence length="430" mass="47159">MNELTLQRRWRIWLVLVLAFVTVFFHRLAMGAVADNLAVDLQMSATALGNLTAMNYYAYAAMQIPVGIMVDTIGVRKISTLGMLLTGLGSILLGLATTLTTAYIARFLVGIGTSVIIVSIMKVQVQWFEPKSFSTLSGMTTFVGNIGALLATFPLTYLVIRVGWRVSFHLMGLISIVLAGMIWMIVRDKVNEEDPLGKESQSYRDAFGGVKKVITNPYTWPPFMIMFNLVGSITAITGLWGIPYMMHVYRLEKESGAWYIAFISLGVIMGAPLIGRLSDRLGGKVKPILLIATSLYTMLWVYMALSGGAPSLAVIPIIFLGIGVTMICHILAFTNVKEVNDIRYCGSATAFINVGEFIGGSFLSLAIGFWLDRGWLGRMVNGVKVYEAEQYQTVFWMIAFAGMISIISTLLMKDSVAQKEGKSAKGEAII</sequence>
<dbReference type="GO" id="GO:0035435">
    <property type="term" value="P:phosphate ion transmembrane transport"/>
    <property type="evidence" value="ECO:0007669"/>
    <property type="project" value="TreeGrafter"/>
</dbReference>
<evidence type="ECO:0000256" key="3">
    <source>
        <dbReference type="ARBA" id="ARBA00022692"/>
    </source>
</evidence>
<keyword evidence="9" id="KW-1185">Reference proteome</keyword>
<dbReference type="GO" id="GO:0005886">
    <property type="term" value="C:plasma membrane"/>
    <property type="evidence" value="ECO:0007669"/>
    <property type="project" value="UniProtKB-SubCell"/>
</dbReference>
<dbReference type="InterPro" id="IPR051337">
    <property type="entry name" value="OPA_Antiporter"/>
</dbReference>
<feature type="transmembrane region" description="Helical" evidence="6">
    <location>
        <begin position="311"/>
        <end position="336"/>
    </location>
</feature>
<feature type="transmembrane region" description="Helical" evidence="6">
    <location>
        <begin position="257"/>
        <end position="275"/>
    </location>
</feature>
<evidence type="ECO:0000256" key="5">
    <source>
        <dbReference type="ARBA" id="ARBA00023136"/>
    </source>
</evidence>
<dbReference type="PROSITE" id="PS50850">
    <property type="entry name" value="MFS"/>
    <property type="match status" value="1"/>
</dbReference>
<evidence type="ECO:0000313" key="9">
    <source>
        <dbReference type="Proteomes" id="UP000001572"/>
    </source>
</evidence>
<feature type="transmembrane region" description="Helical" evidence="6">
    <location>
        <begin position="287"/>
        <end position="305"/>
    </location>
</feature>
<gene>
    <name evidence="8" type="ordered locus">Amet_3683</name>
</gene>
<keyword evidence="4 6" id="KW-1133">Transmembrane helix</keyword>
<feature type="domain" description="Major facilitator superfamily (MFS) profile" evidence="7">
    <location>
        <begin position="12"/>
        <end position="417"/>
    </location>
</feature>
<dbReference type="AlphaFoldDB" id="A6TUD5"/>
<dbReference type="Proteomes" id="UP000001572">
    <property type="component" value="Chromosome"/>
</dbReference>